<keyword evidence="3" id="KW-0804">Transcription</keyword>
<dbReference type="Pfam" id="PF01381">
    <property type="entry name" value="HTH_3"/>
    <property type="match status" value="1"/>
</dbReference>
<dbReference type="SMART" id="SM00530">
    <property type="entry name" value="HTH_XRE"/>
    <property type="match status" value="1"/>
</dbReference>
<organism evidence="5 6">
    <name type="scientific">Plebeiibacterium sediminum</name>
    <dbReference type="NCBI Taxonomy" id="2992112"/>
    <lineage>
        <taxon>Bacteria</taxon>
        <taxon>Pseudomonadati</taxon>
        <taxon>Bacteroidota</taxon>
        <taxon>Bacteroidia</taxon>
        <taxon>Marinilabiliales</taxon>
        <taxon>Marinilabiliaceae</taxon>
        <taxon>Plebeiibacterium</taxon>
    </lineage>
</organism>
<dbReference type="Gene3D" id="1.10.260.40">
    <property type="entry name" value="lambda repressor-like DNA-binding domains"/>
    <property type="match status" value="1"/>
</dbReference>
<dbReference type="RefSeq" id="WP_301188913.1">
    <property type="nucleotide sequence ID" value="NZ_JAPDPJ010000003.1"/>
</dbReference>
<dbReference type="PANTHER" id="PTHR40661:SF3">
    <property type="entry name" value="FELS-1 PROPHAGE TRANSCRIPTIONAL REGULATOR"/>
    <property type="match status" value="1"/>
</dbReference>
<dbReference type="InterPro" id="IPR010982">
    <property type="entry name" value="Lambda_DNA-bd_dom_sf"/>
</dbReference>
<dbReference type="InterPro" id="IPR001387">
    <property type="entry name" value="Cro/C1-type_HTH"/>
</dbReference>
<evidence type="ECO:0000256" key="1">
    <source>
        <dbReference type="ARBA" id="ARBA00023015"/>
    </source>
</evidence>
<dbReference type="InterPro" id="IPR036286">
    <property type="entry name" value="LexA/Signal_pep-like_sf"/>
</dbReference>
<keyword evidence="6" id="KW-1185">Reference proteome</keyword>
<evidence type="ECO:0000313" key="5">
    <source>
        <dbReference type="EMBL" id="MCW3785341.1"/>
    </source>
</evidence>
<reference evidence="5" key="1">
    <citation type="submission" date="2022-10" db="EMBL/GenBank/DDBJ databases">
        <authorList>
            <person name="Yu W.X."/>
        </authorList>
    </citation>
    <scope>NUCLEOTIDE SEQUENCE</scope>
    <source>
        <strain evidence="5">AAT</strain>
    </source>
</reference>
<proteinExistence type="predicted"/>
<dbReference type="Gene3D" id="2.10.109.10">
    <property type="entry name" value="Umud Fragment, subunit A"/>
    <property type="match status" value="1"/>
</dbReference>
<dbReference type="SUPFAM" id="SSF47413">
    <property type="entry name" value="lambda repressor-like DNA-binding domains"/>
    <property type="match status" value="1"/>
</dbReference>
<dbReference type="AlphaFoldDB" id="A0AAE3SDS1"/>
<gene>
    <name evidence="5" type="ORF">OM075_02625</name>
</gene>
<accession>A0AAE3SDS1</accession>
<dbReference type="Proteomes" id="UP001209229">
    <property type="component" value="Unassembled WGS sequence"/>
</dbReference>
<evidence type="ECO:0000259" key="4">
    <source>
        <dbReference type="PROSITE" id="PS50943"/>
    </source>
</evidence>
<dbReference type="CDD" id="cd06529">
    <property type="entry name" value="S24_LexA-like"/>
    <property type="match status" value="1"/>
</dbReference>
<dbReference type="GO" id="GO:0003677">
    <property type="term" value="F:DNA binding"/>
    <property type="evidence" value="ECO:0007669"/>
    <property type="project" value="UniProtKB-KW"/>
</dbReference>
<evidence type="ECO:0000256" key="3">
    <source>
        <dbReference type="ARBA" id="ARBA00023163"/>
    </source>
</evidence>
<dbReference type="EMBL" id="JAPDPJ010000003">
    <property type="protein sequence ID" value="MCW3785341.1"/>
    <property type="molecule type" value="Genomic_DNA"/>
</dbReference>
<sequence length="259" mass="29324">MRKRRKRTQDDVAVALNMKRSTLSGYENGVALPSVTVLVAFSGYFNVAIDTLIKVDLTSLRESQLSQLENGFDVFLKGSGLRVLVSTVDSENRENIELVPEKAKAGYTTGFSDPEYVKELPVFQLPFLSSEKKYRTFQISGDSMLPVPSGSWVTGEFLLDWRNIKTGTPCVIVTQDDGVVFKIVENKLDEEKVLLLHSLNPLYKPYKIPAEGICEVWQFVHYISNIMPEIQDETPDLEQTVAGLQQEIIRIKERMGWKE</sequence>
<keyword evidence="2" id="KW-0238">DNA-binding</keyword>
<dbReference type="SUPFAM" id="SSF51306">
    <property type="entry name" value="LexA/Signal peptidase"/>
    <property type="match status" value="1"/>
</dbReference>
<feature type="domain" description="HTH cro/C1-type" evidence="4">
    <location>
        <begin position="1"/>
        <end position="52"/>
    </location>
</feature>
<name>A0AAE3SDS1_9BACT</name>
<dbReference type="PANTHER" id="PTHR40661">
    <property type="match status" value="1"/>
</dbReference>
<dbReference type="CDD" id="cd00093">
    <property type="entry name" value="HTH_XRE"/>
    <property type="match status" value="1"/>
</dbReference>
<evidence type="ECO:0000313" key="6">
    <source>
        <dbReference type="Proteomes" id="UP001209229"/>
    </source>
</evidence>
<keyword evidence="1" id="KW-0805">Transcription regulation</keyword>
<dbReference type="Pfam" id="PF00717">
    <property type="entry name" value="Peptidase_S24"/>
    <property type="match status" value="1"/>
</dbReference>
<evidence type="ECO:0000256" key="2">
    <source>
        <dbReference type="ARBA" id="ARBA00023125"/>
    </source>
</evidence>
<dbReference type="InterPro" id="IPR015927">
    <property type="entry name" value="Peptidase_S24_S26A/B/C"/>
</dbReference>
<protein>
    <submittedName>
        <fullName evidence="5">LexA family transcriptional regulator</fullName>
    </submittedName>
</protein>
<dbReference type="PROSITE" id="PS50943">
    <property type="entry name" value="HTH_CROC1"/>
    <property type="match status" value="1"/>
</dbReference>
<comment type="caution">
    <text evidence="5">The sequence shown here is derived from an EMBL/GenBank/DDBJ whole genome shotgun (WGS) entry which is preliminary data.</text>
</comment>
<dbReference type="InterPro" id="IPR039418">
    <property type="entry name" value="LexA-like"/>
</dbReference>